<name>Q12ST1_SHEDO</name>
<accession>Q12ST1</accession>
<proteinExistence type="predicted"/>
<keyword evidence="2" id="KW-1185">Reference proteome</keyword>
<dbReference type="RefSeq" id="WP_011494662.1">
    <property type="nucleotide sequence ID" value="NC_007954.1"/>
</dbReference>
<gene>
    <name evidence="1" type="ordered locus">Sden_0198</name>
</gene>
<organism evidence="1 2">
    <name type="scientific">Shewanella denitrificans (strain OS217 / ATCC BAA-1090 / DSM 15013)</name>
    <dbReference type="NCBI Taxonomy" id="318161"/>
    <lineage>
        <taxon>Bacteria</taxon>
        <taxon>Pseudomonadati</taxon>
        <taxon>Pseudomonadota</taxon>
        <taxon>Gammaproteobacteria</taxon>
        <taxon>Alteromonadales</taxon>
        <taxon>Shewanellaceae</taxon>
        <taxon>Shewanella</taxon>
    </lineage>
</organism>
<protein>
    <submittedName>
        <fullName evidence="1">Uncharacterized protein</fullName>
    </submittedName>
</protein>
<dbReference type="EMBL" id="CP000302">
    <property type="protein sequence ID" value="ABE53495.1"/>
    <property type="molecule type" value="Genomic_DNA"/>
</dbReference>
<dbReference type="HOGENOM" id="CLU_2048145_0_0_6"/>
<dbReference type="Proteomes" id="UP000001982">
    <property type="component" value="Chromosome"/>
</dbReference>
<sequence length="120" mass="13322">MAVQPLLAEMSRINNNGRSKAVEQKTKAQKALGEQIIALTHRERPYMAEFFSEPSLTYNHWVTPAGMGFILKYSVFCPSIVVRSTVTVPELTSALTAKLTANSTIAVSIILIKFIYIVTF</sequence>
<dbReference type="AlphaFoldDB" id="Q12ST1"/>
<evidence type="ECO:0000313" key="2">
    <source>
        <dbReference type="Proteomes" id="UP000001982"/>
    </source>
</evidence>
<evidence type="ECO:0000313" key="1">
    <source>
        <dbReference type="EMBL" id="ABE53495.1"/>
    </source>
</evidence>
<dbReference type="KEGG" id="sdn:Sden_0198"/>
<reference evidence="1 2" key="1">
    <citation type="submission" date="2006-03" db="EMBL/GenBank/DDBJ databases">
        <title>Complete sequence of Shewanella denitrificans OS217.</title>
        <authorList>
            <consortium name="US DOE Joint Genome Institute"/>
            <person name="Copeland A."/>
            <person name="Lucas S."/>
            <person name="Lapidus A."/>
            <person name="Barry K."/>
            <person name="Detter J.C."/>
            <person name="Glavina del Rio T."/>
            <person name="Hammon N."/>
            <person name="Israni S."/>
            <person name="Dalin E."/>
            <person name="Tice H."/>
            <person name="Pitluck S."/>
            <person name="Brettin T."/>
            <person name="Bruce D."/>
            <person name="Han C."/>
            <person name="Tapia R."/>
            <person name="Gilna P."/>
            <person name="Kiss H."/>
            <person name="Schmutz J."/>
            <person name="Larimer F."/>
            <person name="Land M."/>
            <person name="Hauser L."/>
            <person name="Kyrpides N."/>
            <person name="Lykidis A."/>
            <person name="Richardson P."/>
        </authorList>
    </citation>
    <scope>NUCLEOTIDE SEQUENCE [LARGE SCALE GENOMIC DNA]</scope>
    <source>
        <strain evidence="2">OS217 / ATCC BAA-1090 / DSM 15013</strain>
    </source>
</reference>